<dbReference type="InterPro" id="IPR051534">
    <property type="entry name" value="CBASS_pafABC_assoc_protein"/>
</dbReference>
<dbReference type="AlphaFoldDB" id="T1D809"/>
<dbReference type="InterPro" id="IPR036390">
    <property type="entry name" value="WH_DNA-bd_sf"/>
</dbReference>
<dbReference type="Pfam" id="PF08279">
    <property type="entry name" value="HTH_11"/>
    <property type="match status" value="1"/>
</dbReference>
<dbReference type="InterPro" id="IPR013196">
    <property type="entry name" value="HTH_11"/>
</dbReference>
<reference evidence="2" key="2">
    <citation type="journal article" date="2014" name="ISME J.">
        <title>Microbial stratification in low pH oxic and suboxic macroscopic growths along an acid mine drainage.</title>
        <authorList>
            <person name="Mendez-Garcia C."/>
            <person name="Mesa V."/>
            <person name="Sprenger R.R."/>
            <person name="Richter M."/>
            <person name="Diez M.S."/>
            <person name="Solano J."/>
            <person name="Bargiela R."/>
            <person name="Golyshina O.V."/>
            <person name="Manteca A."/>
            <person name="Ramos J.L."/>
            <person name="Gallego J.R."/>
            <person name="Llorente I."/>
            <person name="Martins Dos Santos V.A."/>
            <person name="Jensen O.N."/>
            <person name="Pelaez A.I."/>
            <person name="Sanchez J."/>
            <person name="Ferrer M."/>
        </authorList>
    </citation>
    <scope>NUCLEOTIDE SEQUENCE</scope>
</reference>
<dbReference type="SUPFAM" id="SSF46785">
    <property type="entry name" value="Winged helix' DNA-binding domain"/>
    <property type="match status" value="1"/>
</dbReference>
<proteinExistence type="predicted"/>
<evidence type="ECO:0000259" key="1">
    <source>
        <dbReference type="Pfam" id="PF08279"/>
    </source>
</evidence>
<organism evidence="2">
    <name type="scientific">mine drainage metagenome</name>
    <dbReference type="NCBI Taxonomy" id="410659"/>
    <lineage>
        <taxon>unclassified sequences</taxon>
        <taxon>metagenomes</taxon>
        <taxon>ecological metagenomes</taxon>
    </lineage>
</organism>
<sequence>MSKSRRLLEVLLSLHSRRRFTAAQLAEDLGVSRRTALRYLHELSEMGIPLSSRPGPDGGYLVLQDRILPPLAFTVEEAVSLFFAYQSLEGYGALPFEAELGAVLLKLYQRLPIDAKIRVDRMRQRLRFVTGHVAIPTPHLGTLLKAALDHGVLTVVYHSSEGPGTRDIQPI</sequence>
<dbReference type="PANTHER" id="PTHR34580:SF9">
    <property type="entry name" value="SLL5097 PROTEIN"/>
    <property type="match status" value="1"/>
</dbReference>
<comment type="caution">
    <text evidence="2">The sequence shown here is derived from an EMBL/GenBank/DDBJ whole genome shotgun (WGS) entry which is preliminary data.</text>
</comment>
<dbReference type="InterPro" id="IPR036388">
    <property type="entry name" value="WH-like_DNA-bd_sf"/>
</dbReference>
<dbReference type="PANTHER" id="PTHR34580">
    <property type="match status" value="1"/>
</dbReference>
<dbReference type="Gene3D" id="1.10.10.10">
    <property type="entry name" value="Winged helix-like DNA-binding domain superfamily/Winged helix DNA-binding domain"/>
    <property type="match status" value="1"/>
</dbReference>
<dbReference type="EMBL" id="AUZX01001704">
    <property type="protein sequence ID" value="EQD78385.1"/>
    <property type="molecule type" value="Genomic_DNA"/>
</dbReference>
<accession>T1D809</accession>
<feature type="domain" description="Helix-turn-helix type 11" evidence="1">
    <location>
        <begin position="6"/>
        <end position="60"/>
    </location>
</feature>
<reference evidence="2" key="1">
    <citation type="submission" date="2013-08" db="EMBL/GenBank/DDBJ databases">
        <authorList>
            <person name="Mendez C."/>
            <person name="Richter M."/>
            <person name="Ferrer M."/>
            <person name="Sanchez J."/>
        </authorList>
    </citation>
    <scope>NUCLEOTIDE SEQUENCE</scope>
</reference>
<evidence type="ECO:0000313" key="2">
    <source>
        <dbReference type="EMBL" id="EQD78385.1"/>
    </source>
</evidence>
<feature type="non-terminal residue" evidence="2">
    <location>
        <position position="171"/>
    </location>
</feature>
<gene>
    <name evidence="2" type="ORF">B1A_02281</name>
</gene>
<name>T1D809_9ZZZZ</name>
<protein>
    <submittedName>
        <fullName evidence="2">DeoR family transcriptional regulator</fullName>
    </submittedName>
</protein>